<proteinExistence type="predicted"/>
<name>A0A0F8YYU9_9ZZZZ</name>
<organism evidence="1">
    <name type="scientific">marine sediment metagenome</name>
    <dbReference type="NCBI Taxonomy" id="412755"/>
    <lineage>
        <taxon>unclassified sequences</taxon>
        <taxon>metagenomes</taxon>
        <taxon>ecological metagenomes</taxon>
    </lineage>
</organism>
<accession>A0A0F8YYU9</accession>
<protein>
    <submittedName>
        <fullName evidence="1">Uncharacterized protein</fullName>
    </submittedName>
</protein>
<comment type="caution">
    <text evidence="1">The sequence shown here is derived from an EMBL/GenBank/DDBJ whole genome shotgun (WGS) entry which is preliminary data.</text>
</comment>
<evidence type="ECO:0000313" key="1">
    <source>
        <dbReference type="EMBL" id="KKK79040.1"/>
    </source>
</evidence>
<reference evidence="1" key="1">
    <citation type="journal article" date="2015" name="Nature">
        <title>Complex archaea that bridge the gap between prokaryotes and eukaryotes.</title>
        <authorList>
            <person name="Spang A."/>
            <person name="Saw J.H."/>
            <person name="Jorgensen S.L."/>
            <person name="Zaremba-Niedzwiedzka K."/>
            <person name="Martijn J."/>
            <person name="Lind A.E."/>
            <person name="van Eijk R."/>
            <person name="Schleper C."/>
            <person name="Guy L."/>
            <person name="Ettema T.J."/>
        </authorList>
    </citation>
    <scope>NUCLEOTIDE SEQUENCE</scope>
</reference>
<dbReference type="AlphaFoldDB" id="A0A0F8YYU9"/>
<sequence length="88" mass="9556">DYITDTDIRDLQIEANNAGDLDQVAICMVALGDDCSDEGDDEHYPIARPATTPPKCALTREEARAECARVIEDAEARAELCESDAVQS</sequence>
<dbReference type="EMBL" id="LAZR01054209">
    <property type="protein sequence ID" value="KKK79040.1"/>
    <property type="molecule type" value="Genomic_DNA"/>
</dbReference>
<feature type="non-terminal residue" evidence="1">
    <location>
        <position position="1"/>
    </location>
</feature>
<gene>
    <name evidence="1" type="ORF">LCGC14_2837480</name>
</gene>